<dbReference type="InterPro" id="IPR051323">
    <property type="entry name" value="AtsK-like"/>
</dbReference>
<comment type="similarity">
    <text evidence="2">Belongs to the TfdA dioxygenase family.</text>
</comment>
<protein>
    <recommendedName>
        <fullName evidence="7">TauD/TfdA-like domain-containing protein</fullName>
    </recommendedName>
</protein>
<keyword evidence="4" id="KW-0223">Dioxygenase</keyword>
<comment type="cofactor">
    <cofactor evidence="1">
        <name>Fe(2+)</name>
        <dbReference type="ChEBI" id="CHEBI:29033"/>
    </cofactor>
</comment>
<proteinExistence type="inferred from homology"/>
<dbReference type="EMBL" id="UINC01040108">
    <property type="protein sequence ID" value="SVB39526.1"/>
    <property type="molecule type" value="Genomic_DNA"/>
</dbReference>
<evidence type="ECO:0000313" key="8">
    <source>
        <dbReference type="EMBL" id="SVB39526.1"/>
    </source>
</evidence>
<dbReference type="GO" id="GO:0016706">
    <property type="term" value="F:2-oxoglutarate-dependent dioxygenase activity"/>
    <property type="evidence" value="ECO:0007669"/>
    <property type="project" value="TreeGrafter"/>
</dbReference>
<name>A0A382DM12_9ZZZZ</name>
<gene>
    <name evidence="8" type="ORF">METZ01_LOCUS192380</name>
</gene>
<dbReference type="SUPFAM" id="SSF51197">
    <property type="entry name" value="Clavaminate synthase-like"/>
    <property type="match status" value="1"/>
</dbReference>
<evidence type="ECO:0000256" key="3">
    <source>
        <dbReference type="ARBA" id="ARBA00022723"/>
    </source>
</evidence>
<evidence type="ECO:0000256" key="2">
    <source>
        <dbReference type="ARBA" id="ARBA00005896"/>
    </source>
</evidence>
<organism evidence="8">
    <name type="scientific">marine metagenome</name>
    <dbReference type="NCBI Taxonomy" id="408172"/>
    <lineage>
        <taxon>unclassified sequences</taxon>
        <taxon>metagenomes</taxon>
        <taxon>ecological metagenomes</taxon>
    </lineage>
</organism>
<dbReference type="Pfam" id="PF02668">
    <property type="entry name" value="TauD"/>
    <property type="match status" value="1"/>
</dbReference>
<dbReference type="GO" id="GO:0005737">
    <property type="term" value="C:cytoplasm"/>
    <property type="evidence" value="ECO:0007669"/>
    <property type="project" value="TreeGrafter"/>
</dbReference>
<accession>A0A382DM12</accession>
<dbReference type="PANTHER" id="PTHR30468">
    <property type="entry name" value="ALPHA-KETOGLUTARATE-DEPENDENT SULFONATE DIOXYGENASE"/>
    <property type="match status" value="1"/>
</dbReference>
<feature type="domain" description="TauD/TfdA-like" evidence="7">
    <location>
        <begin position="6"/>
        <end position="246"/>
    </location>
</feature>
<sequence>MNALELRPVSGRIGTEVMDPNLEVLLVDDDVRAELHRALLEHHLVVIRSLDPTPEEHVQLAAAFGDPIAPEDHLPKRDGHPMVCRFDSAVGYKADRWHTDGTFRDVIPSAAVLVMRTSPATGGDTTWSNCSAAYEDLSDGMKGLLEGRKALHDQGPDAKAVHPVVVAHPETGRPILFVNDIFTRGIMNLPPDESSAVLPFLIRHVGRPEFTYRHRWAEGDVVIWDNRSTQHYALFDFEGQRVVERVHVAGGPMEAHRLDLDRSAAAAATDGPW</sequence>
<dbReference type="GO" id="GO:0046872">
    <property type="term" value="F:metal ion binding"/>
    <property type="evidence" value="ECO:0007669"/>
    <property type="project" value="UniProtKB-KW"/>
</dbReference>
<evidence type="ECO:0000256" key="5">
    <source>
        <dbReference type="ARBA" id="ARBA00023002"/>
    </source>
</evidence>
<dbReference type="Gene3D" id="3.60.130.10">
    <property type="entry name" value="Clavaminate synthase-like"/>
    <property type="match status" value="1"/>
</dbReference>
<keyword evidence="3" id="KW-0479">Metal-binding</keyword>
<evidence type="ECO:0000256" key="4">
    <source>
        <dbReference type="ARBA" id="ARBA00022964"/>
    </source>
</evidence>
<evidence type="ECO:0000256" key="1">
    <source>
        <dbReference type="ARBA" id="ARBA00001954"/>
    </source>
</evidence>
<dbReference type="InterPro" id="IPR042098">
    <property type="entry name" value="TauD-like_sf"/>
</dbReference>
<keyword evidence="5" id="KW-0560">Oxidoreductase</keyword>
<evidence type="ECO:0000256" key="6">
    <source>
        <dbReference type="ARBA" id="ARBA00023004"/>
    </source>
</evidence>
<dbReference type="PANTHER" id="PTHR30468:SF5">
    <property type="entry name" value="ALPHA-KETOGLUTARATE-DEPENDENT SULFATE ESTER DIOXYGENASE"/>
    <property type="match status" value="1"/>
</dbReference>
<reference evidence="8" key="1">
    <citation type="submission" date="2018-05" db="EMBL/GenBank/DDBJ databases">
        <authorList>
            <person name="Lanie J.A."/>
            <person name="Ng W.-L."/>
            <person name="Kazmierczak K.M."/>
            <person name="Andrzejewski T.M."/>
            <person name="Davidsen T.M."/>
            <person name="Wayne K.J."/>
            <person name="Tettelin H."/>
            <person name="Glass J.I."/>
            <person name="Rusch D."/>
            <person name="Podicherti R."/>
            <person name="Tsui H.-C.T."/>
            <person name="Winkler M.E."/>
        </authorList>
    </citation>
    <scope>NUCLEOTIDE SEQUENCE</scope>
</reference>
<dbReference type="InterPro" id="IPR003819">
    <property type="entry name" value="TauD/TfdA-like"/>
</dbReference>
<keyword evidence="6" id="KW-0408">Iron</keyword>
<evidence type="ECO:0000259" key="7">
    <source>
        <dbReference type="Pfam" id="PF02668"/>
    </source>
</evidence>
<dbReference type="AlphaFoldDB" id="A0A382DM12"/>